<dbReference type="KEGG" id="pseg:D3H65_23695"/>
<evidence type="ECO:0000313" key="2">
    <source>
        <dbReference type="EMBL" id="AXY76814.1"/>
    </source>
</evidence>
<keyword evidence="3" id="KW-1185">Reference proteome</keyword>
<evidence type="ECO:0000313" key="3">
    <source>
        <dbReference type="Proteomes" id="UP000263900"/>
    </source>
</evidence>
<dbReference type="RefSeq" id="WP_119052691.1">
    <property type="nucleotide sequence ID" value="NZ_CP032157.1"/>
</dbReference>
<feature type="domain" description="HD/PDEase" evidence="1">
    <location>
        <begin position="24"/>
        <end position="144"/>
    </location>
</feature>
<dbReference type="GO" id="GO:0008893">
    <property type="term" value="F:guanosine-3',5'-bis(diphosphate) 3'-diphosphatase activity"/>
    <property type="evidence" value="ECO:0007669"/>
    <property type="project" value="TreeGrafter"/>
</dbReference>
<dbReference type="Gene3D" id="1.10.3210.10">
    <property type="entry name" value="Hypothetical protein af1432"/>
    <property type="match status" value="1"/>
</dbReference>
<accession>A0A3B7MQJ7</accession>
<proteinExistence type="predicted"/>
<dbReference type="EMBL" id="CP032157">
    <property type="protein sequence ID" value="AXY76814.1"/>
    <property type="molecule type" value="Genomic_DNA"/>
</dbReference>
<name>A0A3B7MQJ7_9BACT</name>
<dbReference type="PANTHER" id="PTHR46246">
    <property type="entry name" value="GUANOSINE-3',5'-BIS(DIPHOSPHATE) 3'-PYROPHOSPHOHYDROLASE MESH1"/>
    <property type="match status" value="1"/>
</dbReference>
<evidence type="ECO:0000259" key="1">
    <source>
        <dbReference type="SMART" id="SM00471"/>
    </source>
</evidence>
<dbReference type="PANTHER" id="PTHR46246:SF1">
    <property type="entry name" value="GUANOSINE-3',5'-BIS(DIPHOSPHATE) 3'-PYROPHOSPHOHYDROLASE MESH1"/>
    <property type="match status" value="1"/>
</dbReference>
<dbReference type="InterPro" id="IPR052194">
    <property type="entry name" value="MESH1"/>
</dbReference>
<dbReference type="Pfam" id="PF13328">
    <property type="entry name" value="HD_4"/>
    <property type="match status" value="1"/>
</dbReference>
<dbReference type="Proteomes" id="UP000263900">
    <property type="component" value="Chromosome"/>
</dbReference>
<reference evidence="2 3" key="1">
    <citation type="submission" date="2018-09" db="EMBL/GenBank/DDBJ databases">
        <title>Genome sequencing of strain 6GH32-13.</title>
        <authorList>
            <person name="Weon H.-Y."/>
            <person name="Heo J."/>
            <person name="Kwon S.-W."/>
        </authorList>
    </citation>
    <scope>NUCLEOTIDE SEQUENCE [LARGE SCALE GENOMIC DNA]</scope>
    <source>
        <strain evidence="2 3">5GH32-13</strain>
    </source>
</reference>
<sequence length="184" mass="21278">MKEVLQQIQDFADRAHGDQMRKFAPERYIAHPIRVMELCREQTNDTGMLAAALLHDVLEDTPVSKEALNEFLLEVMNDATAQRTLHLVVELTDIYTKRNYPDWNRRKRKAREVERLSGTSADAQTIKYADIIDNSAEIAMQDTDFARVFLRECRTLLTKMNKGNKILYQKALDTVDAGLRHLKE</sequence>
<dbReference type="SUPFAM" id="SSF109604">
    <property type="entry name" value="HD-domain/PDEase-like"/>
    <property type="match status" value="1"/>
</dbReference>
<gene>
    <name evidence="2" type="ORF">D3H65_23695</name>
</gene>
<dbReference type="AlphaFoldDB" id="A0A3B7MQJ7"/>
<protein>
    <submittedName>
        <fullName evidence="2">HD domain-containing protein</fullName>
    </submittedName>
</protein>
<dbReference type="SMART" id="SM00471">
    <property type="entry name" value="HDc"/>
    <property type="match status" value="1"/>
</dbReference>
<organism evidence="2 3">
    <name type="scientific">Paraflavitalea soli</name>
    <dbReference type="NCBI Taxonomy" id="2315862"/>
    <lineage>
        <taxon>Bacteria</taxon>
        <taxon>Pseudomonadati</taxon>
        <taxon>Bacteroidota</taxon>
        <taxon>Chitinophagia</taxon>
        <taxon>Chitinophagales</taxon>
        <taxon>Chitinophagaceae</taxon>
        <taxon>Paraflavitalea</taxon>
    </lineage>
</organism>
<dbReference type="InterPro" id="IPR003607">
    <property type="entry name" value="HD/PDEase_dom"/>
</dbReference>
<dbReference type="CDD" id="cd00077">
    <property type="entry name" value="HDc"/>
    <property type="match status" value="1"/>
</dbReference>
<dbReference type="OrthoDB" id="9802385at2"/>